<keyword evidence="3" id="KW-1185">Reference proteome</keyword>
<dbReference type="EMBL" id="CM026426">
    <property type="protein sequence ID" value="KAG0571801.1"/>
    <property type="molecule type" value="Genomic_DNA"/>
</dbReference>
<organism evidence="2 3">
    <name type="scientific">Ceratodon purpureus</name>
    <name type="common">Fire moss</name>
    <name type="synonym">Dicranum purpureum</name>
    <dbReference type="NCBI Taxonomy" id="3225"/>
    <lineage>
        <taxon>Eukaryota</taxon>
        <taxon>Viridiplantae</taxon>
        <taxon>Streptophyta</taxon>
        <taxon>Embryophyta</taxon>
        <taxon>Bryophyta</taxon>
        <taxon>Bryophytina</taxon>
        <taxon>Bryopsida</taxon>
        <taxon>Dicranidae</taxon>
        <taxon>Pseudoditrichales</taxon>
        <taxon>Ditrichaceae</taxon>
        <taxon>Ceratodon</taxon>
    </lineage>
</organism>
<dbReference type="AlphaFoldDB" id="A0A8T0HLW0"/>
<feature type="compositionally biased region" description="Polar residues" evidence="1">
    <location>
        <begin position="1"/>
        <end position="13"/>
    </location>
</feature>
<reference evidence="2" key="1">
    <citation type="submission" date="2020-06" db="EMBL/GenBank/DDBJ databases">
        <title>WGS assembly of Ceratodon purpureus strain R40.</title>
        <authorList>
            <person name="Carey S.B."/>
            <person name="Jenkins J."/>
            <person name="Shu S."/>
            <person name="Lovell J.T."/>
            <person name="Sreedasyam A."/>
            <person name="Maumus F."/>
            <person name="Tiley G.P."/>
            <person name="Fernandez-Pozo N."/>
            <person name="Barry K."/>
            <person name="Chen C."/>
            <person name="Wang M."/>
            <person name="Lipzen A."/>
            <person name="Daum C."/>
            <person name="Saski C.A."/>
            <person name="Payton A.C."/>
            <person name="Mcbreen J.C."/>
            <person name="Conrad R.E."/>
            <person name="Kollar L.M."/>
            <person name="Olsson S."/>
            <person name="Huttunen S."/>
            <person name="Landis J.B."/>
            <person name="Wickett N.J."/>
            <person name="Johnson M.G."/>
            <person name="Rensing S.A."/>
            <person name="Grimwood J."/>
            <person name="Schmutz J."/>
            <person name="Mcdaniel S.F."/>
        </authorList>
    </citation>
    <scope>NUCLEOTIDE SEQUENCE</scope>
    <source>
        <strain evidence="2">R40</strain>
    </source>
</reference>
<protein>
    <submittedName>
        <fullName evidence="2">Uncharacterized protein</fullName>
    </submittedName>
</protein>
<accession>A0A8T0HLW0</accession>
<name>A0A8T0HLW0_CERPU</name>
<comment type="caution">
    <text evidence="2">The sequence shown here is derived from an EMBL/GenBank/DDBJ whole genome shotgun (WGS) entry which is preliminary data.</text>
</comment>
<gene>
    <name evidence="2" type="ORF">KC19_VG043800</name>
</gene>
<proteinExistence type="predicted"/>
<evidence type="ECO:0000256" key="1">
    <source>
        <dbReference type="SAM" id="MobiDB-lite"/>
    </source>
</evidence>
<feature type="region of interest" description="Disordered" evidence="1">
    <location>
        <begin position="1"/>
        <end position="31"/>
    </location>
</feature>
<evidence type="ECO:0000313" key="3">
    <source>
        <dbReference type="Proteomes" id="UP000822688"/>
    </source>
</evidence>
<dbReference type="Proteomes" id="UP000822688">
    <property type="component" value="Chromosome V"/>
</dbReference>
<sequence>MPNSSYRNTTGSTEAMERALGLRSEEAVSTGSSNLERHVLLQVGVDVLEKKDRVGNLCTEGEKCRTEARKRILREMMVLSSVILEKTVALKAEMEKVLDSVPADLDNSAL</sequence>
<evidence type="ECO:0000313" key="2">
    <source>
        <dbReference type="EMBL" id="KAG0571801.1"/>
    </source>
</evidence>